<protein>
    <recommendedName>
        <fullName evidence="4">EamA domain-containing protein</fullName>
    </recommendedName>
</protein>
<accession>A0A1A9EZQ8</accession>
<keyword evidence="1" id="KW-0812">Transmembrane</keyword>
<dbReference type="RefSeq" id="WP_067383295.1">
    <property type="nucleotide sequence ID" value="NZ_CP015839.1"/>
</dbReference>
<keyword evidence="1" id="KW-1133">Transmembrane helix</keyword>
<evidence type="ECO:0008006" key="4">
    <source>
        <dbReference type="Google" id="ProtNLM"/>
    </source>
</evidence>
<dbReference type="SUPFAM" id="SSF103481">
    <property type="entry name" value="Multidrug resistance efflux transporter EmrE"/>
    <property type="match status" value="1"/>
</dbReference>
<dbReference type="STRING" id="1821621.A8C75_13570"/>
<gene>
    <name evidence="2" type="ORF">A8C75_13570</name>
</gene>
<evidence type="ECO:0000313" key="3">
    <source>
        <dbReference type="Proteomes" id="UP000078070"/>
    </source>
</evidence>
<feature type="transmembrane region" description="Helical" evidence="1">
    <location>
        <begin position="17"/>
        <end position="35"/>
    </location>
</feature>
<reference evidence="2 3" key="2">
    <citation type="journal article" date="2018" name="Int. J. Syst. Evol. Microbiol.">
        <title>Marinobacterium aestuarii sp. nov., a benzene-degrading marine bacterium isolated from estuary sediment.</title>
        <authorList>
            <person name="Bae S.S."/>
            <person name="Jung J."/>
            <person name="Chung D."/>
            <person name="Baek K."/>
        </authorList>
    </citation>
    <scope>NUCLEOTIDE SEQUENCE [LARGE SCALE GENOMIC DNA]</scope>
    <source>
        <strain evidence="2 3">ST58-10</strain>
    </source>
</reference>
<dbReference type="InterPro" id="IPR037185">
    <property type="entry name" value="EmrE-like"/>
</dbReference>
<keyword evidence="3" id="KW-1185">Reference proteome</keyword>
<dbReference type="AlphaFoldDB" id="A0A1A9EZQ8"/>
<evidence type="ECO:0000256" key="1">
    <source>
        <dbReference type="SAM" id="Phobius"/>
    </source>
</evidence>
<dbReference type="OrthoDB" id="148351at2"/>
<keyword evidence="1" id="KW-0472">Membrane</keyword>
<evidence type="ECO:0000313" key="2">
    <source>
        <dbReference type="EMBL" id="ANG63395.1"/>
    </source>
</evidence>
<proteinExistence type="predicted"/>
<organism evidence="2 3">
    <name type="scientific">Marinobacterium aestuarii</name>
    <dbReference type="NCBI Taxonomy" id="1821621"/>
    <lineage>
        <taxon>Bacteria</taxon>
        <taxon>Pseudomonadati</taxon>
        <taxon>Pseudomonadota</taxon>
        <taxon>Gammaproteobacteria</taxon>
        <taxon>Oceanospirillales</taxon>
        <taxon>Oceanospirillaceae</taxon>
        <taxon>Marinobacterium</taxon>
    </lineage>
</organism>
<sequence>MIGAAIFFGEKVGVKRWLALLVGFIGVLLIIRPGLDGFEVASLLAVVATFGFAGRELAPRVLSNMQLGIYGFLCCRITMR</sequence>
<dbReference type="EMBL" id="CP015839">
    <property type="protein sequence ID" value="ANG63395.1"/>
    <property type="molecule type" value="Genomic_DNA"/>
</dbReference>
<name>A0A1A9EZQ8_9GAMM</name>
<dbReference type="Proteomes" id="UP000078070">
    <property type="component" value="Chromosome"/>
</dbReference>
<reference evidence="3" key="1">
    <citation type="submission" date="2016-05" db="EMBL/GenBank/DDBJ databases">
        <authorList>
            <person name="Baek K."/>
            <person name="Yang S.-J."/>
        </authorList>
    </citation>
    <scope>NUCLEOTIDE SEQUENCE [LARGE SCALE GENOMIC DNA]</scope>
    <source>
        <strain evidence="3">ST58-10</strain>
    </source>
</reference>
<dbReference type="KEGG" id="mars:A8C75_13570"/>